<evidence type="ECO:0000256" key="8">
    <source>
        <dbReference type="SAM" id="MobiDB-lite"/>
    </source>
</evidence>
<evidence type="ECO:0000259" key="10">
    <source>
        <dbReference type="Pfam" id="PF01545"/>
    </source>
</evidence>
<dbReference type="AlphaFoldDB" id="A8PRM4"/>
<dbReference type="KEGG" id="mgl:MGL_0085"/>
<dbReference type="NCBIfam" id="TIGR01297">
    <property type="entry name" value="CDF"/>
    <property type="match status" value="2"/>
</dbReference>
<dbReference type="InterPro" id="IPR027469">
    <property type="entry name" value="Cation_efflux_TMD_sf"/>
</dbReference>
<keyword evidence="3" id="KW-0813">Transport</keyword>
<feature type="domain" description="Cation efflux protein cytoplasmic" evidence="11">
    <location>
        <begin position="390"/>
        <end position="450"/>
    </location>
</feature>
<evidence type="ECO:0000313" key="13">
    <source>
        <dbReference type="Proteomes" id="UP000008837"/>
    </source>
</evidence>
<keyword evidence="4 9" id="KW-0812">Transmembrane</keyword>
<keyword evidence="13" id="KW-1185">Reference proteome</keyword>
<evidence type="ECO:0000256" key="2">
    <source>
        <dbReference type="ARBA" id="ARBA00008873"/>
    </source>
</evidence>
<comment type="similarity">
    <text evidence="2">Belongs to the cation diffusion facilitator (CDF) transporter (TC 2.A.4) family. SLC30A subfamily.</text>
</comment>
<dbReference type="InterPro" id="IPR036837">
    <property type="entry name" value="Cation_efflux_CTD_sf"/>
</dbReference>
<evidence type="ECO:0000313" key="12">
    <source>
        <dbReference type="EMBL" id="EDP45096.1"/>
    </source>
</evidence>
<dbReference type="EMBL" id="AAYY01000001">
    <property type="protein sequence ID" value="EDP45096.1"/>
    <property type="molecule type" value="Genomic_DNA"/>
</dbReference>
<feature type="compositionally biased region" description="Basic and acidic residues" evidence="8">
    <location>
        <begin position="251"/>
        <end position="260"/>
    </location>
</feature>
<evidence type="ECO:0000259" key="11">
    <source>
        <dbReference type="Pfam" id="PF16916"/>
    </source>
</evidence>
<keyword evidence="6 9" id="KW-1133">Transmembrane helix</keyword>
<feature type="transmembrane region" description="Helical" evidence="9">
    <location>
        <begin position="112"/>
        <end position="133"/>
    </location>
</feature>
<dbReference type="GO" id="GO:0016020">
    <property type="term" value="C:membrane"/>
    <property type="evidence" value="ECO:0007669"/>
    <property type="project" value="UniProtKB-SubCell"/>
</dbReference>
<dbReference type="GO" id="GO:0005385">
    <property type="term" value="F:zinc ion transmembrane transporter activity"/>
    <property type="evidence" value="ECO:0007669"/>
    <property type="project" value="TreeGrafter"/>
</dbReference>
<dbReference type="Pfam" id="PF01545">
    <property type="entry name" value="Cation_efflux"/>
    <property type="match status" value="2"/>
</dbReference>
<dbReference type="Proteomes" id="UP000008837">
    <property type="component" value="Unassembled WGS sequence"/>
</dbReference>
<dbReference type="InParanoid" id="A8PRM4"/>
<gene>
    <name evidence="12" type="ORF">MGL_0085</name>
</gene>
<evidence type="ECO:0000256" key="3">
    <source>
        <dbReference type="ARBA" id="ARBA00022448"/>
    </source>
</evidence>
<feature type="domain" description="Cation efflux protein transmembrane" evidence="10">
    <location>
        <begin position="310"/>
        <end position="382"/>
    </location>
</feature>
<dbReference type="GeneID" id="5856616"/>
<evidence type="ECO:0000256" key="5">
    <source>
        <dbReference type="ARBA" id="ARBA00022833"/>
    </source>
</evidence>
<evidence type="ECO:0000256" key="9">
    <source>
        <dbReference type="SAM" id="Phobius"/>
    </source>
</evidence>
<feature type="compositionally biased region" description="Polar residues" evidence="8">
    <location>
        <begin position="264"/>
        <end position="284"/>
    </location>
</feature>
<proteinExistence type="inferred from homology"/>
<dbReference type="InterPro" id="IPR058533">
    <property type="entry name" value="Cation_efflux_TM"/>
</dbReference>
<dbReference type="OMA" id="FQDCASW"/>
<evidence type="ECO:0000256" key="6">
    <source>
        <dbReference type="ARBA" id="ARBA00022989"/>
    </source>
</evidence>
<dbReference type="FunCoup" id="A8PRM4">
    <property type="interactions" value="94"/>
</dbReference>
<feature type="compositionally biased region" description="Basic and acidic residues" evidence="8">
    <location>
        <begin position="144"/>
        <end position="227"/>
    </location>
</feature>
<keyword evidence="5" id="KW-0862">Zinc</keyword>
<name>A8PRM4_MALGO</name>
<evidence type="ECO:0000256" key="4">
    <source>
        <dbReference type="ARBA" id="ARBA00022692"/>
    </source>
</evidence>
<dbReference type="VEuPathDB" id="FungiDB:MGL_0085"/>
<feature type="transmembrane region" description="Helical" evidence="9">
    <location>
        <begin position="322"/>
        <end position="345"/>
    </location>
</feature>
<feature type="region of interest" description="Disordered" evidence="8">
    <location>
        <begin position="248"/>
        <end position="302"/>
    </location>
</feature>
<dbReference type="Pfam" id="PF16916">
    <property type="entry name" value="ZT_dimer"/>
    <property type="match status" value="1"/>
</dbReference>
<dbReference type="SUPFAM" id="SSF160240">
    <property type="entry name" value="Cation efflux protein cytoplasmic domain-like"/>
    <property type="match status" value="1"/>
</dbReference>
<evidence type="ECO:0000256" key="7">
    <source>
        <dbReference type="ARBA" id="ARBA00023136"/>
    </source>
</evidence>
<feature type="transmembrane region" description="Helical" evidence="9">
    <location>
        <begin position="12"/>
        <end position="37"/>
    </location>
</feature>
<dbReference type="RefSeq" id="XP_001732310.1">
    <property type="nucleotide sequence ID" value="XM_001732258.1"/>
</dbReference>
<feature type="region of interest" description="Disordered" evidence="8">
    <location>
        <begin position="140"/>
        <end position="227"/>
    </location>
</feature>
<sequence length="536" mass="58851">MAGLDNQTKIIALLGIDIVFFFIEIISGYAVGSLALVADSFHMLNDIMSLVVALYAVRLVQKGGQSPKYSYGWQRAEILGALFNGVFLMALCFSIFMEALERLIAKPQVSNPHVVVTVGSLGLLSNIVGLCLFHGHGHVHGHNHSHDHGHDHDIENGTSHHHDMEQGHENHHVHKSDRDQHQNGNREGRQHLHGHEHAHGRRTESATERTTRTKNEEAELGQKVRDIVGHPAKARAFVMDKAHSLGYDTASSKHDSEHHRLLSPRTTSSSYGAVNLPSASVSPSRQRRLSHAEASTEEDVRRHRQSIGSGAHTHDNMNMTGVFLHVLGDAIGNVGVIFAGAFILFTEYSWRHYADPVISFIIACIIFHSALPLVKSASFILLQGVPTTVSLDGVRDSVLRIEGVLSVHDLHVWQLNENKIVASLHVMVDCSGEQTTRYMFIADQVRRTLHIWGIHSSTIQPEFVPGGLKEAAELSGVAVQDRFDEHGRLLTPDGHLVREEVASGLNSACLLACDGDECRDAQCCEMPSSGKSSATP</sequence>
<protein>
    <recommendedName>
        <fullName evidence="14">Cation efflux protein</fullName>
    </recommendedName>
</protein>
<keyword evidence="7 9" id="KW-0472">Membrane</keyword>
<comment type="caution">
    <text evidence="12">The sequence shown here is derived from an EMBL/GenBank/DDBJ whole genome shotgun (WGS) entry which is preliminary data.</text>
</comment>
<dbReference type="GO" id="GO:0006882">
    <property type="term" value="P:intracellular zinc ion homeostasis"/>
    <property type="evidence" value="ECO:0007669"/>
    <property type="project" value="TreeGrafter"/>
</dbReference>
<dbReference type="SUPFAM" id="SSF161111">
    <property type="entry name" value="Cation efflux protein transmembrane domain-like"/>
    <property type="match status" value="1"/>
</dbReference>
<feature type="transmembrane region" description="Helical" evidence="9">
    <location>
        <begin position="357"/>
        <end position="374"/>
    </location>
</feature>
<evidence type="ECO:0008006" key="14">
    <source>
        <dbReference type="Google" id="ProtNLM"/>
    </source>
</evidence>
<feature type="domain" description="Cation efflux protein transmembrane" evidence="10">
    <location>
        <begin position="11"/>
        <end position="140"/>
    </location>
</feature>
<evidence type="ECO:0000256" key="1">
    <source>
        <dbReference type="ARBA" id="ARBA00004141"/>
    </source>
</evidence>
<reference evidence="12 13" key="1">
    <citation type="journal article" date="2007" name="Proc. Natl. Acad. Sci. U.S.A.">
        <title>Dandruff-associated Malassezia genomes reveal convergent and divergent virulence traits shared with plant and human fungal pathogens.</title>
        <authorList>
            <person name="Xu J."/>
            <person name="Saunders C.W."/>
            <person name="Hu P."/>
            <person name="Grant R.A."/>
            <person name="Boekhout T."/>
            <person name="Kuramae E.E."/>
            <person name="Kronstad J.W."/>
            <person name="Deangelis Y.M."/>
            <person name="Reeder N.L."/>
            <person name="Johnstone K.R."/>
            <person name="Leland M."/>
            <person name="Fieno A.M."/>
            <person name="Begley W.M."/>
            <person name="Sun Y."/>
            <person name="Lacey M.P."/>
            <person name="Chaudhary T."/>
            <person name="Keough T."/>
            <person name="Chu L."/>
            <person name="Sears R."/>
            <person name="Yuan B."/>
            <person name="Dawson T.L.Jr."/>
        </authorList>
    </citation>
    <scope>NUCLEOTIDE SEQUENCE [LARGE SCALE GENOMIC DNA]</scope>
    <source>
        <strain evidence="13">ATCC MYA-4612 / CBS 7966</strain>
    </source>
</reference>
<accession>A8PRM4</accession>
<dbReference type="Gene3D" id="1.20.1510.10">
    <property type="entry name" value="Cation efflux protein transmembrane domain"/>
    <property type="match status" value="2"/>
</dbReference>
<dbReference type="InterPro" id="IPR002524">
    <property type="entry name" value="Cation_efflux"/>
</dbReference>
<dbReference type="InterPro" id="IPR027470">
    <property type="entry name" value="Cation_efflux_CTD"/>
</dbReference>
<organism evidence="12 13">
    <name type="scientific">Malassezia globosa (strain ATCC MYA-4612 / CBS 7966)</name>
    <name type="common">Dandruff-associated fungus</name>
    <dbReference type="NCBI Taxonomy" id="425265"/>
    <lineage>
        <taxon>Eukaryota</taxon>
        <taxon>Fungi</taxon>
        <taxon>Dikarya</taxon>
        <taxon>Basidiomycota</taxon>
        <taxon>Ustilaginomycotina</taxon>
        <taxon>Malasseziomycetes</taxon>
        <taxon>Malasseziales</taxon>
        <taxon>Malasseziaceae</taxon>
        <taxon>Malassezia</taxon>
    </lineage>
</organism>
<dbReference type="OrthoDB" id="9944568at2759"/>
<comment type="subcellular location">
    <subcellularLocation>
        <location evidence="1">Membrane</location>
        <topology evidence="1">Multi-pass membrane protein</topology>
    </subcellularLocation>
</comment>
<dbReference type="PANTHER" id="PTHR45820:SF4">
    <property type="entry name" value="ZINC TRANSPORTER 63C, ISOFORM F"/>
    <property type="match status" value="1"/>
</dbReference>
<dbReference type="PANTHER" id="PTHR45820">
    <property type="entry name" value="FI23527P1"/>
    <property type="match status" value="1"/>
</dbReference>
<dbReference type="STRING" id="425265.A8PRM4"/>
<feature type="transmembrane region" description="Helical" evidence="9">
    <location>
        <begin position="81"/>
        <end position="100"/>
    </location>
</feature>